<protein>
    <submittedName>
        <fullName evidence="1">Polyhydroxyalkanoate synthase</fullName>
    </submittedName>
</protein>
<proteinExistence type="predicted"/>
<name>A0A1I7DG43_9RHOB</name>
<dbReference type="EMBL" id="FPAW01000027">
    <property type="protein sequence ID" value="SFU10634.1"/>
    <property type="molecule type" value="Genomic_DNA"/>
</dbReference>
<organism evidence="1 2">
    <name type="scientific">Sedimentitalea nanhaiensis</name>
    <dbReference type="NCBI Taxonomy" id="999627"/>
    <lineage>
        <taxon>Bacteria</taxon>
        <taxon>Pseudomonadati</taxon>
        <taxon>Pseudomonadota</taxon>
        <taxon>Alphaproteobacteria</taxon>
        <taxon>Rhodobacterales</taxon>
        <taxon>Paracoccaceae</taxon>
        <taxon>Sedimentitalea</taxon>
    </lineage>
</organism>
<evidence type="ECO:0000313" key="2">
    <source>
        <dbReference type="Proteomes" id="UP000182466"/>
    </source>
</evidence>
<dbReference type="InterPro" id="IPR051321">
    <property type="entry name" value="PHA/PHB_synthase"/>
</dbReference>
<reference evidence="1 2" key="1">
    <citation type="submission" date="2016-10" db="EMBL/GenBank/DDBJ databases">
        <authorList>
            <person name="de Groot N.N."/>
        </authorList>
    </citation>
    <scope>NUCLEOTIDE SEQUENCE [LARGE SCALE GENOMIC DNA]</scope>
    <source>
        <strain evidence="1 2">CGMCC 1.10959</strain>
    </source>
</reference>
<sequence length="124" mass="13483">VPVFSVGTAKDHVAPWKSVYKMHLYLDTDLTFALASGGHNTGIVSEPGHKNRSYQIATARHDDHYVDPESWAARTPKKDGSWWLDWVSWLDGRSGAPKAPPSIGNENAGLATLTDAPGTCVVQK</sequence>
<dbReference type="Proteomes" id="UP000182466">
    <property type="component" value="Unassembled WGS sequence"/>
</dbReference>
<dbReference type="eggNOG" id="COG3243">
    <property type="taxonomic scope" value="Bacteria"/>
</dbReference>
<gene>
    <name evidence="1" type="ORF">SAMN05216236_12754</name>
</gene>
<accession>A0A1I7DG43</accession>
<dbReference type="PANTHER" id="PTHR36837:SF5">
    <property type="entry name" value="POLY-3-HYDROXYBUTYRATE SYNTHASE"/>
    <property type="match status" value="1"/>
</dbReference>
<evidence type="ECO:0000313" key="1">
    <source>
        <dbReference type="EMBL" id="SFU10634.1"/>
    </source>
</evidence>
<dbReference type="PANTHER" id="PTHR36837">
    <property type="entry name" value="POLY(3-HYDROXYALKANOATE) POLYMERASE SUBUNIT PHAC"/>
    <property type="match status" value="1"/>
</dbReference>
<dbReference type="OrthoDB" id="7208816at2"/>
<dbReference type="AlphaFoldDB" id="A0A1I7DG43"/>
<keyword evidence="2" id="KW-1185">Reference proteome</keyword>
<feature type="non-terminal residue" evidence="1">
    <location>
        <position position="1"/>
    </location>
</feature>
<dbReference type="STRING" id="999627.SAMN05216236_12754"/>